<feature type="compositionally biased region" description="Basic and acidic residues" evidence="9">
    <location>
        <begin position="1240"/>
        <end position="1250"/>
    </location>
</feature>
<feature type="compositionally biased region" description="Polar residues" evidence="9">
    <location>
        <begin position="53"/>
        <end position="65"/>
    </location>
</feature>
<feature type="compositionally biased region" description="Polar residues" evidence="9">
    <location>
        <begin position="671"/>
        <end position="694"/>
    </location>
</feature>
<dbReference type="GO" id="GO:0000978">
    <property type="term" value="F:RNA polymerase II cis-regulatory region sequence-specific DNA binding"/>
    <property type="evidence" value="ECO:0007669"/>
    <property type="project" value="TreeGrafter"/>
</dbReference>
<feature type="region of interest" description="Disordered" evidence="9">
    <location>
        <begin position="1773"/>
        <end position="1803"/>
    </location>
</feature>
<feature type="region of interest" description="Disordered" evidence="9">
    <location>
        <begin position="1021"/>
        <end position="1043"/>
    </location>
</feature>
<dbReference type="SUPFAM" id="SSF57716">
    <property type="entry name" value="Glucocorticoid receptor-like (DNA-binding domain)"/>
    <property type="match status" value="1"/>
</dbReference>
<dbReference type="GO" id="GO:0048384">
    <property type="term" value="P:retinoic acid receptor signaling pathway"/>
    <property type="evidence" value="ECO:0007669"/>
    <property type="project" value="TreeGrafter"/>
</dbReference>
<evidence type="ECO:0000313" key="12">
    <source>
        <dbReference type="Proteomes" id="UP001283361"/>
    </source>
</evidence>
<feature type="compositionally biased region" description="Polar residues" evidence="9">
    <location>
        <begin position="76"/>
        <end position="97"/>
    </location>
</feature>
<dbReference type="SMART" id="SM00399">
    <property type="entry name" value="ZnF_C4"/>
    <property type="match status" value="1"/>
</dbReference>
<evidence type="ECO:0000256" key="4">
    <source>
        <dbReference type="ARBA" id="ARBA00023015"/>
    </source>
</evidence>
<evidence type="ECO:0000256" key="3">
    <source>
        <dbReference type="ARBA" id="ARBA00022833"/>
    </source>
</evidence>
<dbReference type="GO" id="GO:0004879">
    <property type="term" value="F:nuclear receptor activity"/>
    <property type="evidence" value="ECO:0007669"/>
    <property type="project" value="TreeGrafter"/>
</dbReference>
<name>A0AAE1CNR5_9GAST</name>
<evidence type="ECO:0000256" key="6">
    <source>
        <dbReference type="ARBA" id="ARBA00023163"/>
    </source>
</evidence>
<protein>
    <recommendedName>
        <fullName evidence="10">Nuclear receptor domain-containing protein</fullName>
    </recommendedName>
</protein>
<organism evidence="11 12">
    <name type="scientific">Elysia crispata</name>
    <name type="common">lettuce slug</name>
    <dbReference type="NCBI Taxonomy" id="231223"/>
    <lineage>
        <taxon>Eukaryota</taxon>
        <taxon>Metazoa</taxon>
        <taxon>Spiralia</taxon>
        <taxon>Lophotrochozoa</taxon>
        <taxon>Mollusca</taxon>
        <taxon>Gastropoda</taxon>
        <taxon>Heterobranchia</taxon>
        <taxon>Euthyneura</taxon>
        <taxon>Panpulmonata</taxon>
        <taxon>Sacoglossa</taxon>
        <taxon>Placobranchoidea</taxon>
        <taxon>Plakobranchidae</taxon>
        <taxon>Elysia</taxon>
    </lineage>
</organism>
<evidence type="ECO:0000259" key="10">
    <source>
        <dbReference type="PROSITE" id="PS51030"/>
    </source>
</evidence>
<feature type="region of interest" description="Disordered" evidence="9">
    <location>
        <begin position="1627"/>
        <end position="1700"/>
    </location>
</feature>
<feature type="compositionally biased region" description="Low complexity" evidence="9">
    <location>
        <begin position="1266"/>
        <end position="1277"/>
    </location>
</feature>
<evidence type="ECO:0000313" key="11">
    <source>
        <dbReference type="EMBL" id="KAK3721168.1"/>
    </source>
</evidence>
<gene>
    <name evidence="11" type="ORF">RRG08_044181</name>
</gene>
<dbReference type="PROSITE" id="PS51030">
    <property type="entry name" value="NUCLEAR_REC_DBD_2"/>
    <property type="match status" value="1"/>
</dbReference>
<evidence type="ECO:0000256" key="2">
    <source>
        <dbReference type="ARBA" id="ARBA00022771"/>
    </source>
</evidence>
<dbReference type="Gene3D" id="3.30.50.10">
    <property type="entry name" value="Erythroid Transcription Factor GATA-1, subunit A"/>
    <property type="match status" value="1"/>
</dbReference>
<keyword evidence="12" id="KW-1185">Reference proteome</keyword>
<dbReference type="InterPro" id="IPR001628">
    <property type="entry name" value="Znf_hrmn_rcpt"/>
</dbReference>
<feature type="region of interest" description="Disordered" evidence="9">
    <location>
        <begin position="632"/>
        <end position="694"/>
    </location>
</feature>
<dbReference type="InterPro" id="IPR013088">
    <property type="entry name" value="Znf_NHR/GATA"/>
</dbReference>
<keyword evidence="1" id="KW-0479">Metal-binding</keyword>
<feature type="region of interest" description="Disordered" evidence="9">
    <location>
        <begin position="1570"/>
        <end position="1614"/>
    </location>
</feature>
<reference evidence="11" key="1">
    <citation type="journal article" date="2023" name="G3 (Bethesda)">
        <title>A reference genome for the long-term kleptoplast-retaining sea slug Elysia crispata morphotype clarki.</title>
        <authorList>
            <person name="Eastman K.E."/>
            <person name="Pendleton A.L."/>
            <person name="Shaikh M.A."/>
            <person name="Suttiyut T."/>
            <person name="Ogas R."/>
            <person name="Tomko P."/>
            <person name="Gavelis G."/>
            <person name="Widhalm J.R."/>
            <person name="Wisecaver J.H."/>
        </authorList>
    </citation>
    <scope>NUCLEOTIDE SEQUENCE</scope>
    <source>
        <strain evidence="11">ECLA1</strain>
    </source>
</reference>
<feature type="compositionally biased region" description="Polar residues" evidence="9">
    <location>
        <begin position="18"/>
        <end position="28"/>
    </location>
</feature>
<feature type="compositionally biased region" description="Basic and acidic residues" evidence="9">
    <location>
        <begin position="1290"/>
        <end position="1299"/>
    </location>
</feature>
<dbReference type="PANTHER" id="PTHR24082">
    <property type="entry name" value="NUCLEAR HORMONE RECEPTOR"/>
    <property type="match status" value="1"/>
</dbReference>
<dbReference type="PANTHER" id="PTHR24082:SF330">
    <property type="entry name" value="THYROID HORMONE RECEPTOR BETA"/>
    <property type="match status" value="1"/>
</dbReference>
<dbReference type="Pfam" id="PF00105">
    <property type="entry name" value="zf-C4"/>
    <property type="match status" value="1"/>
</dbReference>
<feature type="compositionally biased region" description="Polar residues" evidence="9">
    <location>
        <begin position="249"/>
        <end position="258"/>
    </location>
</feature>
<feature type="compositionally biased region" description="Polar residues" evidence="9">
    <location>
        <begin position="1674"/>
        <end position="1684"/>
    </location>
</feature>
<sequence>MAEGTKLLKSLPIAGPPGSSSPQNGVQKSLSLLLPPQPTAAPPTTMVAGAGNPVSTHHVISSSEPNGPILCEHSSLPHTGLQSWSSPNLTAPSPTDVTRSHPARKRKATDYVLPPPPSLSFPASKSPTSAQQQPSPCAITASSSAASSPLMRKLVQSTTNGLTMSPSVIQQKSSTSIHPVLIRSIPGESSVLSSPSWISAVPHSYPSKSPSSGPYPPPTASQSSQHPSPRKIRKLNDGYPSPANGLNRFKTQTSSATKPTVGAPPCPPPAQGEHQKQQTPGTNHPGPPVAAAAVSSQAQGKVTIKNGGAAGKGKQKTKPAAAKAKAAPKAGNSRKRGGNNGGKPTGKKAYIPSYIQEGEKCVVCGDNSTGLHYRALTCEGCKGFFRRTIQKNKGKLPIFDCKNNNSCVINLETRNNCTACRFNNCIKSKMDPTAVLNEEKRADLKQLITNNRKVRETQDRFKLSDDMLDILKRLGLAFKATNASSFYRYHHGNKELAGPGGVENGPAVLHALRFVKVLPGMDDVDPSDVLILIEHRLLDLFLIHISEIWNSQTAELVFCDFRLGHDLNFRPVDHVDYNQLGYDLIKAFYRDTYRQRLIIEAREARSSAADGGKRDGISVVVVVGKGDDRGGAVSVSLRRNGQHASQNDEDDDDVAQQQDDLHQIAQQQHQPENQKVQQQSSAQETGTGNDQRNNLIPVKLHEAWERFQKVLKNKPHNSSGWAELYDRELVTFDSDGIKTDFRDKVAERKLYDLTKKISRFVTPDGILLGCLAALRIFNTGGLEGLLQDPETLDKNGVAISDALVRYLETTKIPNVRISNVIDCLLAVEDFLTYHSDFIRRIAQFHKLPSLQELEAMESPEFPTQPCPPGEVAEKLPGRMSKSPESISSGPHTPAEVEDEVRSLENASCVLNGYVSPFPKAEEPEIKSSKVELILKKPPELALKSIANQQISVQPVSNLTKNDVKEGVQKVTSQSPRDVLNDKNVKQGVIGAQNPQGMKEKASTETKVELYMVPTRVSKSINGSNVSVNPKKSVNPPGTSTQRQIEAVPESLRFRKFNEGSKIPALDGINGVPTGGVSTHRNGCRSLVESCLQAANDLPARSVLPQTTAFITAAERRPSEVNPPLYNSRNGTDLNVPALSRYTRYDIQYRSGEIKSFFLDNNSPSSRPAPDNQQLPRELDLSVNSREKSPVLGNAFSHTETVEPLNLSCAKPSAECPEQLAEQLKIVTQQKDMLEEKIKSLSKRQREKESLEMADISLEPEHHRGRSSSFGGSTSAPSLPTPDTRGYSPPSRREFSRDPEVSWDPVYHPQASQPLYHRVSPVDHDFRQEYPSKDSLDSGVFLRPSAWIRHQSPVRNRGAAVGSPSPRGHRSPQFHGSPRERVDPLMYQVYPRGGGQYAERESPLGYSLPLPQSPSCDRQPVSEPHEKALRSNLVRYSPSTETLLHRMPGIEPAGLPLRRSTVAELLSAGTVPQQNYVQKVSPADNGTFRSSPPGEHRHHWTHDDQHVAYLTAATLPSILATRHPSPGPSLPRYHHAHMSQMLSEKHALSPPQDFARFQLPHQDQHIVHQSHRALPTDVPKLTSSPSFQRATTDLRNPAQTSPGQIYQPSRAPPATQREISDFTILRMRHGNASSSTLQPSVIRESHTSPPPATNTSFSTASRASSSPSVSPRTVISNPSTPTKPNQEVAAGPAMPNGKTGPIRSIKKRWLELHSSEEGIAPTAPNVAAPTALIVGSTTQPNVAAPSAQNVAAPTAPNVAAPSAQNAGAPPAITAERAARGGNPESSTRRQAKSGSRSRAATTRERKSGIKFEDCVCRRGSQDVCRAVACRQRAVPYLDRIVIWIRTQSPKLWVFVSLVIAGYGKQQTGVPCNARSVQMHSSPRLDWSPSDL</sequence>
<dbReference type="GO" id="GO:0045944">
    <property type="term" value="P:positive regulation of transcription by RNA polymerase II"/>
    <property type="evidence" value="ECO:0007669"/>
    <property type="project" value="TreeGrafter"/>
</dbReference>
<feature type="region of interest" description="Disordered" evidence="9">
    <location>
        <begin position="1352"/>
        <end position="1382"/>
    </location>
</feature>
<evidence type="ECO:0000256" key="5">
    <source>
        <dbReference type="ARBA" id="ARBA00023125"/>
    </source>
</evidence>
<evidence type="ECO:0000256" key="8">
    <source>
        <dbReference type="ARBA" id="ARBA00023242"/>
    </source>
</evidence>
<keyword evidence="6" id="KW-0804">Transcription</keyword>
<feature type="region of interest" description="Disordered" evidence="9">
    <location>
        <begin position="859"/>
        <end position="899"/>
    </location>
</feature>
<feature type="domain" description="Nuclear receptor" evidence="10">
    <location>
        <begin position="358"/>
        <end position="437"/>
    </location>
</feature>
<feature type="compositionally biased region" description="Low complexity" evidence="9">
    <location>
        <begin position="655"/>
        <end position="670"/>
    </location>
</feature>
<evidence type="ECO:0000256" key="1">
    <source>
        <dbReference type="ARBA" id="ARBA00022723"/>
    </source>
</evidence>
<feature type="region of interest" description="Disordered" evidence="9">
    <location>
        <begin position="1"/>
        <end position="148"/>
    </location>
</feature>
<feature type="compositionally biased region" description="Low complexity" evidence="9">
    <location>
        <begin position="318"/>
        <end position="331"/>
    </location>
</feature>
<feature type="region of interest" description="Disordered" evidence="9">
    <location>
        <begin position="1240"/>
        <end position="1307"/>
    </location>
</feature>
<dbReference type="GO" id="GO:0008270">
    <property type="term" value="F:zinc ion binding"/>
    <property type="evidence" value="ECO:0007669"/>
    <property type="project" value="UniProtKB-KW"/>
</dbReference>
<keyword evidence="4" id="KW-0805">Transcription regulation</keyword>
<evidence type="ECO:0000256" key="9">
    <source>
        <dbReference type="SAM" id="MobiDB-lite"/>
    </source>
</evidence>
<dbReference type="EMBL" id="JAWDGP010007400">
    <property type="protein sequence ID" value="KAK3721168.1"/>
    <property type="molecule type" value="Genomic_DNA"/>
</dbReference>
<keyword evidence="3" id="KW-0862">Zinc</keyword>
<dbReference type="Proteomes" id="UP001283361">
    <property type="component" value="Unassembled WGS sequence"/>
</dbReference>
<feature type="compositionally biased region" description="Low complexity" evidence="9">
    <location>
        <begin position="289"/>
        <end position="300"/>
    </location>
</feature>
<feature type="region of interest" description="Disordered" evidence="9">
    <location>
        <begin position="188"/>
        <end position="346"/>
    </location>
</feature>
<feature type="compositionally biased region" description="Polar residues" evidence="9">
    <location>
        <begin position="1580"/>
        <end position="1606"/>
    </location>
</feature>
<accession>A0AAE1CNR5</accession>
<feature type="compositionally biased region" description="Low complexity" evidence="9">
    <location>
        <begin position="202"/>
        <end position="212"/>
    </location>
</feature>
<dbReference type="InterPro" id="IPR050234">
    <property type="entry name" value="Nuclear_hormone_rcpt_NR1"/>
</dbReference>
<dbReference type="PRINTS" id="PR00047">
    <property type="entry name" value="STROIDFINGER"/>
</dbReference>
<evidence type="ECO:0000256" key="7">
    <source>
        <dbReference type="ARBA" id="ARBA00023170"/>
    </source>
</evidence>
<dbReference type="PROSITE" id="PS00031">
    <property type="entry name" value="NUCLEAR_REC_DBD_1"/>
    <property type="match status" value="1"/>
</dbReference>
<keyword evidence="7" id="KW-0675">Receptor</keyword>
<dbReference type="GO" id="GO:0030154">
    <property type="term" value="P:cell differentiation"/>
    <property type="evidence" value="ECO:0007669"/>
    <property type="project" value="TreeGrafter"/>
</dbReference>
<keyword evidence="8" id="KW-0539">Nucleus</keyword>
<comment type="caution">
    <text evidence="11">The sequence shown here is derived from an EMBL/GenBank/DDBJ whole genome shotgun (WGS) entry which is preliminary data.</text>
</comment>
<keyword evidence="5" id="KW-0238">DNA-binding</keyword>
<feature type="compositionally biased region" description="Low complexity" evidence="9">
    <location>
        <begin position="1657"/>
        <end position="1673"/>
    </location>
</feature>
<proteinExistence type="predicted"/>
<keyword evidence="2" id="KW-0863">Zinc-finger</keyword>
<dbReference type="GO" id="GO:0000122">
    <property type="term" value="P:negative regulation of transcription by RNA polymerase II"/>
    <property type="evidence" value="ECO:0007669"/>
    <property type="project" value="TreeGrafter"/>
</dbReference>